<evidence type="ECO:0000313" key="1">
    <source>
        <dbReference type="EMBL" id="ODS03377.1"/>
    </source>
</evidence>
<proteinExistence type="predicted"/>
<gene>
    <name evidence="1" type="ORF">AUC71_10105</name>
</gene>
<dbReference type="Proteomes" id="UP000095042">
    <property type="component" value="Unassembled WGS sequence"/>
</dbReference>
<evidence type="ECO:0000313" key="2">
    <source>
        <dbReference type="Proteomes" id="UP000095042"/>
    </source>
</evidence>
<name>A0A1E3WE92_9HYPH</name>
<dbReference type="EMBL" id="LPWD01000120">
    <property type="protein sequence ID" value="ODS03377.1"/>
    <property type="molecule type" value="Genomic_DNA"/>
</dbReference>
<sequence length="184" mass="19917">MSVESGAVALAFIGRAFLANEVLLVLEGELAVLGYEDHDRIIDKRRPDIVEILRAVVIVIDADDHVRLAFAGGLLRFGPCAFVFGAERDIEILGNGLDQARRCADDAVALFEGDGRILRVPVETIWVQVSAARAGGLERVRATSTLRQRDRFIVFVLVPGLGFLRCARRGAGSNAVITAPWPGP</sequence>
<organism evidence="1 2">
    <name type="scientific">Methyloceanibacter marginalis</name>
    <dbReference type="NCBI Taxonomy" id="1774971"/>
    <lineage>
        <taxon>Bacteria</taxon>
        <taxon>Pseudomonadati</taxon>
        <taxon>Pseudomonadota</taxon>
        <taxon>Alphaproteobacteria</taxon>
        <taxon>Hyphomicrobiales</taxon>
        <taxon>Hyphomicrobiaceae</taxon>
        <taxon>Methyloceanibacter</taxon>
    </lineage>
</organism>
<reference evidence="1 2" key="1">
    <citation type="journal article" date="2016" name="Environ. Microbiol.">
        <title>New Methyloceanibacter diversity from North Sea sediments includes methanotroph containing solely the soluble methane monooxygenase.</title>
        <authorList>
            <person name="Vekeman B."/>
            <person name="Kerckhof F.M."/>
            <person name="Cremers G."/>
            <person name="de Vos P."/>
            <person name="Vandamme P."/>
            <person name="Boon N."/>
            <person name="Op den Camp H.J."/>
            <person name="Heylen K."/>
        </authorList>
    </citation>
    <scope>NUCLEOTIDE SEQUENCE [LARGE SCALE GENOMIC DNA]</scope>
    <source>
        <strain evidence="1 2">R-67177</strain>
    </source>
</reference>
<dbReference type="AlphaFoldDB" id="A0A1E3WE92"/>
<comment type="caution">
    <text evidence="1">The sequence shown here is derived from an EMBL/GenBank/DDBJ whole genome shotgun (WGS) entry which is preliminary data.</text>
</comment>
<accession>A0A1E3WE92</accession>
<protein>
    <submittedName>
        <fullName evidence="1">Uncharacterized protein</fullName>
    </submittedName>
</protein>
<keyword evidence="2" id="KW-1185">Reference proteome</keyword>